<organism evidence="1 2">
    <name type="scientific">Tritrichomonas foetus</name>
    <dbReference type="NCBI Taxonomy" id="1144522"/>
    <lineage>
        <taxon>Eukaryota</taxon>
        <taxon>Metamonada</taxon>
        <taxon>Parabasalia</taxon>
        <taxon>Tritrichomonadida</taxon>
        <taxon>Tritrichomonadidae</taxon>
        <taxon>Tritrichomonas</taxon>
    </lineage>
</organism>
<evidence type="ECO:0000313" key="1">
    <source>
        <dbReference type="EMBL" id="OHT15984.1"/>
    </source>
</evidence>
<dbReference type="VEuPathDB" id="TrichDB:TRFO_42154"/>
<name>A0A1J4KYN2_9EUKA</name>
<evidence type="ECO:0000313" key="2">
    <source>
        <dbReference type="Proteomes" id="UP000179807"/>
    </source>
</evidence>
<proteinExistence type="predicted"/>
<accession>A0A1J4KYN2</accession>
<dbReference type="GeneID" id="94848872"/>
<sequence length="177" mass="20989">MNDNDTIFISNLQFEMNSVSLFDDYLSNDEKMNQILAVLERRNLVLRNVKQSCLENENLSMCTSLQFIDMIGLELTRQRLNILNDIFSHKTCVIERKLQNMIHNNIIQRQGIICTINLEQQFDIEEIFHEMRQQNFDYEILNICNQTNLKDQILWMTFSSLATNGFLFVPTIWEKNV</sequence>
<dbReference type="EMBL" id="MLAK01000163">
    <property type="protein sequence ID" value="OHT15984.1"/>
    <property type="molecule type" value="Genomic_DNA"/>
</dbReference>
<protein>
    <submittedName>
        <fullName evidence="1">Uncharacterized protein</fullName>
    </submittedName>
</protein>
<gene>
    <name evidence="1" type="ORF">TRFO_42154</name>
</gene>
<dbReference type="Proteomes" id="UP000179807">
    <property type="component" value="Unassembled WGS sequence"/>
</dbReference>
<dbReference type="AlphaFoldDB" id="A0A1J4KYN2"/>
<keyword evidence="2" id="KW-1185">Reference proteome</keyword>
<reference evidence="1" key="1">
    <citation type="submission" date="2016-10" db="EMBL/GenBank/DDBJ databases">
        <authorList>
            <person name="Benchimol M."/>
            <person name="Almeida L.G."/>
            <person name="Vasconcelos A.T."/>
            <person name="Perreira-Neves A."/>
            <person name="Rosa I.A."/>
            <person name="Tasca T."/>
            <person name="Bogo M.R."/>
            <person name="de Souza W."/>
        </authorList>
    </citation>
    <scope>NUCLEOTIDE SEQUENCE [LARGE SCALE GENOMIC DNA]</scope>
    <source>
        <strain evidence="1">K</strain>
    </source>
</reference>
<dbReference type="RefSeq" id="XP_068369120.1">
    <property type="nucleotide sequence ID" value="XM_068514168.1"/>
</dbReference>
<comment type="caution">
    <text evidence="1">The sequence shown here is derived from an EMBL/GenBank/DDBJ whole genome shotgun (WGS) entry which is preliminary data.</text>
</comment>